<dbReference type="GO" id="GO:0020037">
    <property type="term" value="F:heme binding"/>
    <property type="evidence" value="ECO:0007669"/>
    <property type="project" value="InterPro"/>
</dbReference>
<feature type="signal peptide" evidence="8">
    <location>
        <begin position="1"/>
        <end position="23"/>
    </location>
</feature>
<dbReference type="InterPro" id="IPR009056">
    <property type="entry name" value="Cyt_c-like_dom"/>
</dbReference>
<protein>
    <submittedName>
        <fullName evidence="10">C-type cytochrome</fullName>
    </submittedName>
</protein>
<feature type="domain" description="Cytochrome c" evidence="9">
    <location>
        <begin position="236"/>
        <end position="360"/>
    </location>
</feature>
<feature type="compositionally biased region" description="Polar residues" evidence="7">
    <location>
        <begin position="24"/>
        <end position="37"/>
    </location>
</feature>
<dbReference type="AlphaFoldDB" id="A0A9J7BQ30"/>
<gene>
    <name evidence="10" type="ORF">MOP44_02460</name>
</gene>
<dbReference type="EMBL" id="CP093313">
    <property type="protein sequence ID" value="UWZ84808.1"/>
    <property type="molecule type" value="Genomic_DNA"/>
</dbReference>
<evidence type="ECO:0000313" key="11">
    <source>
        <dbReference type="Proteomes" id="UP001059380"/>
    </source>
</evidence>
<keyword evidence="4" id="KW-0249">Electron transport</keyword>
<dbReference type="Gene3D" id="1.10.760.10">
    <property type="entry name" value="Cytochrome c-like domain"/>
    <property type="match status" value="3"/>
</dbReference>
<evidence type="ECO:0000256" key="6">
    <source>
        <dbReference type="PROSITE-ProRule" id="PRU00433"/>
    </source>
</evidence>
<evidence type="ECO:0000256" key="5">
    <source>
        <dbReference type="ARBA" id="ARBA00023004"/>
    </source>
</evidence>
<reference evidence="10" key="1">
    <citation type="submission" date="2021-04" db="EMBL/GenBank/DDBJ databases">
        <title>Phylogenetic analysis of Acidobacteriaceae.</title>
        <authorList>
            <person name="Qiu L."/>
            <person name="Zhang Q."/>
        </authorList>
    </citation>
    <scope>NUCLEOTIDE SEQUENCE</scope>
    <source>
        <strain evidence="10">DSM 25168</strain>
    </source>
</reference>
<dbReference type="Pfam" id="PF13442">
    <property type="entry name" value="Cytochrome_CBB3"/>
    <property type="match status" value="2"/>
</dbReference>
<sequence>MKHKFHASLVAAVLLAAHPLLHAGQQNSTPGTETQPAKHTPGVDPGAAVYAKRCAICHGTDRQGSLPAFPPLQGISHRYTNDQLTTLIHTGRGRMPGFPKLEGDDLTNLLNFLSAAPSAPATAAAAAPASPSKESPEAAAGEALFHQNCAFCHGRDAMGGETGPDLTQSKLVLSDNGGDKIGVVIHEGRPEKKMPAFNFSNAEINSLVAFIHARVKAASSQKGGRRGVTPEDLQTGDAEAGKTYFNGAGGCSKCHSPTGDLAGIARRLTGLSLEKRMLYPEGARSEVTVTTPSGQTVSGTLAYRDEFTIGLRDSSGTYRSWPTGSIKYTVKSPAEAHVDLLPKYTDDDIHNLMKYLQTLK</sequence>
<evidence type="ECO:0000256" key="8">
    <source>
        <dbReference type="SAM" id="SignalP"/>
    </source>
</evidence>
<dbReference type="GO" id="GO:0046872">
    <property type="term" value="F:metal ion binding"/>
    <property type="evidence" value="ECO:0007669"/>
    <property type="project" value="UniProtKB-KW"/>
</dbReference>
<evidence type="ECO:0000256" key="1">
    <source>
        <dbReference type="ARBA" id="ARBA00022448"/>
    </source>
</evidence>
<dbReference type="Pfam" id="PF00034">
    <property type="entry name" value="Cytochrom_C"/>
    <property type="match status" value="1"/>
</dbReference>
<feature type="domain" description="Cytochrome c" evidence="9">
    <location>
        <begin position="136"/>
        <end position="215"/>
    </location>
</feature>
<evidence type="ECO:0000256" key="4">
    <source>
        <dbReference type="ARBA" id="ARBA00022982"/>
    </source>
</evidence>
<dbReference type="GO" id="GO:0009055">
    <property type="term" value="F:electron transfer activity"/>
    <property type="evidence" value="ECO:0007669"/>
    <property type="project" value="InterPro"/>
</dbReference>
<evidence type="ECO:0000256" key="7">
    <source>
        <dbReference type="SAM" id="MobiDB-lite"/>
    </source>
</evidence>
<dbReference type="SUPFAM" id="SSF46626">
    <property type="entry name" value="Cytochrome c"/>
    <property type="match status" value="3"/>
</dbReference>
<evidence type="ECO:0000256" key="3">
    <source>
        <dbReference type="ARBA" id="ARBA00022723"/>
    </source>
</evidence>
<keyword evidence="3 6" id="KW-0479">Metal-binding</keyword>
<dbReference type="InterPro" id="IPR051811">
    <property type="entry name" value="Cytochrome_c550/c551-like"/>
</dbReference>
<dbReference type="RefSeq" id="WP_260794314.1">
    <property type="nucleotide sequence ID" value="NZ_CP093313.1"/>
</dbReference>
<keyword evidence="2 6" id="KW-0349">Heme</keyword>
<keyword evidence="1" id="KW-0813">Transport</keyword>
<keyword evidence="5 6" id="KW-0408">Iron</keyword>
<dbReference type="KEGG" id="orp:MOP44_02460"/>
<dbReference type="InterPro" id="IPR036909">
    <property type="entry name" value="Cyt_c-like_dom_sf"/>
</dbReference>
<feature type="region of interest" description="Disordered" evidence="7">
    <location>
        <begin position="24"/>
        <end position="44"/>
    </location>
</feature>
<feature type="chain" id="PRO_5039902088" evidence="8">
    <location>
        <begin position="24"/>
        <end position="360"/>
    </location>
</feature>
<evidence type="ECO:0000313" key="10">
    <source>
        <dbReference type="EMBL" id="UWZ84808.1"/>
    </source>
</evidence>
<proteinExistence type="predicted"/>
<evidence type="ECO:0000259" key="9">
    <source>
        <dbReference type="PROSITE" id="PS51007"/>
    </source>
</evidence>
<name>A0A9J7BQ30_9BACT</name>
<dbReference type="PROSITE" id="PS51007">
    <property type="entry name" value="CYTC"/>
    <property type="match status" value="3"/>
</dbReference>
<accession>A0A9J7BQ30</accession>
<dbReference type="Proteomes" id="UP001059380">
    <property type="component" value="Chromosome"/>
</dbReference>
<keyword evidence="11" id="KW-1185">Reference proteome</keyword>
<dbReference type="PANTHER" id="PTHR37823">
    <property type="entry name" value="CYTOCHROME C-553-LIKE"/>
    <property type="match status" value="1"/>
</dbReference>
<evidence type="ECO:0000256" key="2">
    <source>
        <dbReference type="ARBA" id="ARBA00022617"/>
    </source>
</evidence>
<organism evidence="10 11">
    <name type="scientific">Occallatibacter riparius</name>
    <dbReference type="NCBI Taxonomy" id="1002689"/>
    <lineage>
        <taxon>Bacteria</taxon>
        <taxon>Pseudomonadati</taxon>
        <taxon>Acidobacteriota</taxon>
        <taxon>Terriglobia</taxon>
        <taxon>Terriglobales</taxon>
        <taxon>Acidobacteriaceae</taxon>
        <taxon>Occallatibacter</taxon>
    </lineage>
</organism>
<keyword evidence="8" id="KW-0732">Signal</keyword>
<feature type="domain" description="Cytochrome c" evidence="9">
    <location>
        <begin position="41"/>
        <end position="117"/>
    </location>
</feature>